<dbReference type="PANTHER" id="PTHR43090">
    <property type="entry name" value="1-(5-PHOSPHORIBOSYL)-5-[(5-PHOSPHORIBOSYLAMINO)METHYLIDENEAMINO] IMIDAZOLE-4-CARBOXAMIDE ISOMERASE"/>
    <property type="match status" value="1"/>
</dbReference>
<evidence type="ECO:0000313" key="3">
    <source>
        <dbReference type="EMBL" id="RQD83467.1"/>
    </source>
</evidence>
<dbReference type="Proteomes" id="UP000284763">
    <property type="component" value="Unassembled WGS sequence"/>
</dbReference>
<dbReference type="AlphaFoldDB" id="A0A3R7VSM8"/>
<organism evidence="3 4">
    <name type="scientific">Methanosalsum natronophilum</name>
    <dbReference type="NCBI Taxonomy" id="768733"/>
    <lineage>
        <taxon>Archaea</taxon>
        <taxon>Methanobacteriati</taxon>
        <taxon>Methanobacteriota</taxon>
        <taxon>Stenosarchaea group</taxon>
        <taxon>Methanomicrobia</taxon>
        <taxon>Methanosarcinales</taxon>
        <taxon>Methanosarcinaceae</taxon>
        <taxon>Methanosalsum</taxon>
    </lineage>
</organism>
<dbReference type="GO" id="GO:0000162">
    <property type="term" value="P:L-tryptophan biosynthetic process"/>
    <property type="evidence" value="ECO:0007669"/>
    <property type="project" value="TreeGrafter"/>
</dbReference>
<evidence type="ECO:0000256" key="1">
    <source>
        <dbReference type="ARBA" id="ARBA00009667"/>
    </source>
</evidence>
<evidence type="ECO:0000313" key="4">
    <source>
        <dbReference type="Proteomes" id="UP000284763"/>
    </source>
</evidence>
<reference evidence="3 4" key="1">
    <citation type="submission" date="2018-08" db="EMBL/GenBank/DDBJ databases">
        <title>The metabolism and importance of syntrophic acetate oxidation coupled to methane or sulfide production in haloalkaline environments.</title>
        <authorList>
            <person name="Timmers P.H.A."/>
            <person name="Vavourakis C.D."/>
            <person name="Sorokin D.Y."/>
            <person name="Sinninghe Damste J.S."/>
            <person name="Muyzer G."/>
            <person name="Stams A.J.M."/>
            <person name="Plugge C.M."/>
        </authorList>
    </citation>
    <scope>NUCLEOTIDE SEQUENCE [LARGE SCALE GENOMIC DNA]</scope>
    <source>
        <strain evidence="3">MSAO_Arc3</strain>
    </source>
</reference>
<proteinExistence type="inferred from homology"/>
<dbReference type="GO" id="GO:0000105">
    <property type="term" value="P:L-histidine biosynthetic process"/>
    <property type="evidence" value="ECO:0007669"/>
    <property type="project" value="UniProtKB-KW"/>
</dbReference>
<keyword evidence="2" id="KW-0028">Amino-acid biosynthesis</keyword>
<dbReference type="GO" id="GO:0003949">
    <property type="term" value="F:1-(5-phosphoribosyl)-5-[(5-phosphoribosylamino)methylideneamino]imidazole-4-carboxamide isomerase activity"/>
    <property type="evidence" value="ECO:0007669"/>
    <property type="project" value="InterPro"/>
</dbReference>
<protein>
    <submittedName>
        <fullName evidence="3">Phosphoribosylformimino-5-aminoimidazole carboxamide ribotide isomerase</fullName>
    </submittedName>
</protein>
<gene>
    <name evidence="3" type="ORF">D5R95_06280</name>
</gene>
<dbReference type="Gene3D" id="3.20.20.70">
    <property type="entry name" value="Aldolase class I"/>
    <property type="match status" value="1"/>
</dbReference>
<accession>A0A3R7VSM8</accession>
<comment type="similarity">
    <text evidence="1 2">Belongs to the HisA/HisF family.</text>
</comment>
<keyword evidence="3" id="KW-0413">Isomerase</keyword>
<keyword evidence="2" id="KW-0368">Histidine biosynthesis</keyword>
<dbReference type="InterPro" id="IPR044524">
    <property type="entry name" value="Isoase_HisA-like"/>
</dbReference>
<dbReference type="Pfam" id="PF00977">
    <property type="entry name" value="His_biosynth"/>
    <property type="match status" value="1"/>
</dbReference>
<sequence length="242" mass="27119">MFRVLLVLDILNNYLVHAVKGEREKYNKIESFSQISDTSHPLEIVENIKPKEVYIADLNRLHFSKTNEENVDTIYQIRNKAKTYLDWGIESINDVHYASKMADHLILGTESTKLETLKAAVSSYPGRVSVSIDQKNGKILKVDECIPDDPLKIIKLLNGLNIKDIIYLDLSRVGTSKGFDEKLVSKLVLESKHDILLGGGIRDCEDIKLLNNIGVKGALAATALHNGSIPLSILKYDLDTYV</sequence>
<dbReference type="RefSeq" id="WP_259133156.1">
    <property type="nucleotide sequence ID" value="NZ_JANUCS010000001.1"/>
</dbReference>
<dbReference type="InterPro" id="IPR006062">
    <property type="entry name" value="His_biosynth"/>
</dbReference>
<dbReference type="GO" id="GO:0005737">
    <property type="term" value="C:cytoplasm"/>
    <property type="evidence" value="ECO:0007669"/>
    <property type="project" value="TreeGrafter"/>
</dbReference>
<dbReference type="InterPro" id="IPR011060">
    <property type="entry name" value="RibuloseP-bd_barrel"/>
</dbReference>
<evidence type="ECO:0000256" key="2">
    <source>
        <dbReference type="RuleBase" id="RU003657"/>
    </source>
</evidence>
<dbReference type="SUPFAM" id="SSF51366">
    <property type="entry name" value="Ribulose-phoshate binding barrel"/>
    <property type="match status" value="1"/>
</dbReference>
<dbReference type="InterPro" id="IPR013785">
    <property type="entry name" value="Aldolase_TIM"/>
</dbReference>
<name>A0A3R7VSM8_9EURY</name>
<dbReference type="EMBL" id="QZAB01000396">
    <property type="protein sequence ID" value="RQD83467.1"/>
    <property type="molecule type" value="Genomic_DNA"/>
</dbReference>
<dbReference type="PANTHER" id="PTHR43090:SF2">
    <property type="entry name" value="1-(5-PHOSPHORIBOSYL)-5-[(5-PHOSPHORIBOSYLAMINO)METHYLIDENEAMINO] IMIDAZOLE-4-CARBOXAMIDE ISOMERASE"/>
    <property type="match status" value="1"/>
</dbReference>
<comment type="caution">
    <text evidence="3">The sequence shown here is derived from an EMBL/GenBank/DDBJ whole genome shotgun (WGS) entry which is preliminary data.</text>
</comment>